<dbReference type="InterPro" id="IPR000192">
    <property type="entry name" value="Aminotrans_V_dom"/>
</dbReference>
<gene>
    <name evidence="2" type="ORF">JF922_11825</name>
</gene>
<feature type="domain" description="Aminotransferase class V" evidence="1">
    <location>
        <begin position="55"/>
        <end position="343"/>
    </location>
</feature>
<dbReference type="Proteomes" id="UP000612893">
    <property type="component" value="Unassembled WGS sequence"/>
</dbReference>
<dbReference type="InterPro" id="IPR015422">
    <property type="entry name" value="PyrdxlP-dep_Trfase_small"/>
</dbReference>
<sequence length="356" mass="39097">MDPTDARCFFPLTKQFIFMNHAGVSPMSERSKAALEHLLEQLVTRPYPEGMSQEVSQRLRSSIGRLVGAGPDTIGLVRGTAHGISVLAEGFDWRPGDNVVGVRAEDAGNVHPWMALRERGVEYRSVEPVEGRVTPELVLSLVDERTRVVTVTHVDFWTGYRVDLETIGRELRRRRVVFAVDADQSAGALRLDLERSPVDFLCAPAHRWLLGPQGIGFCYCGPSLLDRLRSVLAGTAAVSVLEMTAFGAAVDLLLDVGPDQVERQVLSLARRLAAGLAERGYQIVEPWPREPSADSGIVRFRRPGSAPQEVLRDLNAARVVGRRQADSVRLSPHFYNTPEEVDHVLDVLAPGGVSVA</sequence>
<dbReference type="Gene3D" id="3.40.640.10">
    <property type="entry name" value="Type I PLP-dependent aspartate aminotransferase-like (Major domain)"/>
    <property type="match status" value="2"/>
</dbReference>
<dbReference type="InterPro" id="IPR015421">
    <property type="entry name" value="PyrdxlP-dep_Trfase_major"/>
</dbReference>
<dbReference type="PANTHER" id="PTHR43586">
    <property type="entry name" value="CYSTEINE DESULFURASE"/>
    <property type="match status" value="1"/>
</dbReference>
<organism evidence="2 3">
    <name type="scientific">Candidatus Nephthysia bennettiae</name>
    <dbReference type="NCBI Taxonomy" id="3127016"/>
    <lineage>
        <taxon>Bacteria</taxon>
        <taxon>Bacillati</taxon>
        <taxon>Candidatus Dormiibacterota</taxon>
        <taxon>Candidatus Dormibacteria</taxon>
        <taxon>Candidatus Dormibacterales</taxon>
        <taxon>Candidatus Dormibacteraceae</taxon>
        <taxon>Candidatus Nephthysia</taxon>
    </lineage>
</organism>
<evidence type="ECO:0000259" key="1">
    <source>
        <dbReference type="Pfam" id="PF00266"/>
    </source>
</evidence>
<reference evidence="2" key="1">
    <citation type="submission" date="2020-10" db="EMBL/GenBank/DDBJ databases">
        <title>Ca. Dormibacterota MAGs.</title>
        <authorList>
            <person name="Montgomery K."/>
        </authorList>
    </citation>
    <scope>NUCLEOTIDE SEQUENCE [LARGE SCALE GENOMIC DNA]</scope>
    <source>
        <strain evidence="2">SC8812_S17_10</strain>
    </source>
</reference>
<keyword evidence="3" id="KW-1185">Reference proteome</keyword>
<dbReference type="AlphaFoldDB" id="A0A934K7N4"/>
<dbReference type="SUPFAM" id="SSF53383">
    <property type="entry name" value="PLP-dependent transferases"/>
    <property type="match status" value="1"/>
</dbReference>
<evidence type="ECO:0000313" key="3">
    <source>
        <dbReference type="Proteomes" id="UP000612893"/>
    </source>
</evidence>
<proteinExistence type="predicted"/>
<dbReference type="Gene3D" id="3.90.1150.10">
    <property type="entry name" value="Aspartate Aminotransferase, domain 1"/>
    <property type="match status" value="2"/>
</dbReference>
<protein>
    <submittedName>
        <fullName evidence="2">Aminotransferase class V-fold PLP-dependent enzyme</fullName>
    </submittedName>
</protein>
<keyword evidence="2" id="KW-0808">Transferase</keyword>
<comment type="caution">
    <text evidence="2">The sequence shown here is derived from an EMBL/GenBank/DDBJ whole genome shotgun (WGS) entry which is preliminary data.</text>
</comment>
<dbReference type="InterPro" id="IPR015424">
    <property type="entry name" value="PyrdxlP-dep_Trfase"/>
</dbReference>
<dbReference type="GO" id="GO:0008483">
    <property type="term" value="F:transaminase activity"/>
    <property type="evidence" value="ECO:0007669"/>
    <property type="project" value="UniProtKB-KW"/>
</dbReference>
<dbReference type="PANTHER" id="PTHR43586:SF15">
    <property type="entry name" value="BLR3095 PROTEIN"/>
    <property type="match status" value="1"/>
</dbReference>
<keyword evidence="2" id="KW-0032">Aminotransferase</keyword>
<evidence type="ECO:0000313" key="2">
    <source>
        <dbReference type="EMBL" id="MBJ7598757.1"/>
    </source>
</evidence>
<dbReference type="Pfam" id="PF00266">
    <property type="entry name" value="Aminotran_5"/>
    <property type="match status" value="1"/>
</dbReference>
<accession>A0A934K7N4</accession>
<dbReference type="EMBL" id="JAEKNR010000125">
    <property type="protein sequence ID" value="MBJ7598757.1"/>
    <property type="molecule type" value="Genomic_DNA"/>
</dbReference>
<dbReference type="RefSeq" id="WP_338201963.1">
    <property type="nucleotide sequence ID" value="NZ_JAEKNR010000125.1"/>
</dbReference>
<name>A0A934K7N4_9BACT</name>